<evidence type="ECO:0000313" key="2">
    <source>
        <dbReference type="EMBL" id="EWM21509.1"/>
    </source>
</evidence>
<name>W7TLC9_9STRA</name>
<dbReference type="EMBL" id="AZIL01002467">
    <property type="protein sequence ID" value="EWM21509.1"/>
    <property type="molecule type" value="Genomic_DNA"/>
</dbReference>
<comment type="caution">
    <text evidence="2">The sequence shown here is derived from an EMBL/GenBank/DDBJ whole genome shotgun (WGS) entry which is preliminary data.</text>
</comment>
<accession>W7TLC9</accession>
<feature type="compositionally biased region" description="Basic and acidic residues" evidence="1">
    <location>
        <begin position="59"/>
        <end position="80"/>
    </location>
</feature>
<evidence type="ECO:0000313" key="3">
    <source>
        <dbReference type="Proteomes" id="UP000019335"/>
    </source>
</evidence>
<proteinExistence type="predicted"/>
<gene>
    <name evidence="2" type="ORF">Naga_100019g78</name>
</gene>
<sequence length="170" mass="18628">MYMRYLESSLVISYNGGPTTETLTTRPDLATLPLVQGRGCMRIGAGFKRPSRQIPRFPRKGDMTDSDESRGTEDSSRLEDPLSATDLEFFVQNGFVLLKKAFDPDVAAACRSEIWRVIEGESRAAREEGNNQGKASVAGRVVGQRLEREWGCSTEGVWTAATGQVASPPP</sequence>
<feature type="region of interest" description="Disordered" evidence="1">
    <location>
        <begin position="51"/>
        <end position="80"/>
    </location>
</feature>
<dbReference type="AlphaFoldDB" id="W7TLC9"/>
<dbReference type="SUPFAM" id="SSF51197">
    <property type="entry name" value="Clavaminate synthase-like"/>
    <property type="match status" value="1"/>
</dbReference>
<protein>
    <submittedName>
        <fullName evidence="2">Uncharacterized protein</fullName>
    </submittedName>
</protein>
<evidence type="ECO:0000256" key="1">
    <source>
        <dbReference type="SAM" id="MobiDB-lite"/>
    </source>
</evidence>
<dbReference type="OrthoDB" id="4664297at2759"/>
<dbReference type="Proteomes" id="UP000019335">
    <property type="component" value="Unassembled WGS sequence"/>
</dbReference>
<organism evidence="2 3">
    <name type="scientific">Nannochloropsis gaditana</name>
    <dbReference type="NCBI Taxonomy" id="72520"/>
    <lineage>
        <taxon>Eukaryota</taxon>
        <taxon>Sar</taxon>
        <taxon>Stramenopiles</taxon>
        <taxon>Ochrophyta</taxon>
        <taxon>Eustigmatophyceae</taxon>
        <taxon>Eustigmatales</taxon>
        <taxon>Monodopsidaceae</taxon>
        <taxon>Nannochloropsis</taxon>
    </lineage>
</organism>
<dbReference type="Gene3D" id="2.60.120.620">
    <property type="entry name" value="q2cbj1_9rhob like domain"/>
    <property type="match status" value="1"/>
</dbReference>
<keyword evidence="3" id="KW-1185">Reference proteome</keyword>
<reference evidence="2 3" key="1">
    <citation type="journal article" date="2014" name="Mol. Plant">
        <title>Chromosome Scale Genome Assembly and Transcriptome Profiling of Nannochloropsis gaditana in Nitrogen Depletion.</title>
        <authorList>
            <person name="Corteggiani Carpinelli E."/>
            <person name="Telatin A."/>
            <person name="Vitulo N."/>
            <person name="Forcato C."/>
            <person name="D'Angelo M."/>
            <person name="Schiavon R."/>
            <person name="Vezzi A."/>
            <person name="Giacometti G.M."/>
            <person name="Morosinotto T."/>
            <person name="Valle G."/>
        </authorList>
    </citation>
    <scope>NUCLEOTIDE SEQUENCE [LARGE SCALE GENOMIC DNA]</scope>
    <source>
        <strain evidence="2 3">B-31</strain>
    </source>
</reference>